<dbReference type="Proteomes" id="UP000244722">
    <property type="component" value="Unassembled WGS sequence"/>
</dbReference>
<evidence type="ECO:0000256" key="2">
    <source>
        <dbReference type="ARBA" id="ARBA00022630"/>
    </source>
</evidence>
<name>A0A2T7A904_TUBBO</name>
<dbReference type="InterPro" id="IPR006094">
    <property type="entry name" value="Oxid_FAD_bind_N"/>
</dbReference>
<dbReference type="GO" id="GO:0016491">
    <property type="term" value="F:oxidoreductase activity"/>
    <property type="evidence" value="ECO:0007669"/>
    <property type="project" value="UniProtKB-KW"/>
</dbReference>
<evidence type="ECO:0000256" key="3">
    <source>
        <dbReference type="ARBA" id="ARBA00022827"/>
    </source>
</evidence>
<protein>
    <recommendedName>
        <fullName evidence="5">FAD-binding PCMH-type domain-containing protein</fullName>
    </recommendedName>
</protein>
<comment type="caution">
    <text evidence="6">The sequence shown here is derived from an EMBL/GenBank/DDBJ whole genome shotgun (WGS) entry which is preliminary data.</text>
</comment>
<sequence length="450" mass="48266">MANITSLKPLLSHSSTFTIPGGAFAEDYNNWTNYALTTPKAVIKTTSESDIQTVVKFASEHNLRVSVRGGGHSTFNSCDGIILDLAGWDEVVYDDGDDTIRFRPGALVGKVVEVAGGRGRCIMSGTCNTVGMTSLCLGGGLGPLTPKLGMAIDSLLSARLITASGELLTVSPESNPEVFHILAGAGQTLGVVTEIQMKTYPINETLNTVDETVFSASVTFPASRAAEIGDFLSSMKWDENTAVYLMLLSPPKGGGLLFIFSVNYYGSDEDAKRALKVLYDLKPIAETTSRVPYVQGGQDEAVGERGGFKRMAAVGLKRVNAEGLKGMAEALENLLAVGDDLGKSCVLLEFLGLGAASKSSVGVYPHRDIDIWCIPIAWYNRPENHESAEKFGRDVRKAVKAGDVSEDMVVYPACRAGDEKPEELWGNKETADRIAEMKAKLDAKGVFLKF</sequence>
<dbReference type="SUPFAM" id="SSF56176">
    <property type="entry name" value="FAD-binding/transporter-associated domain-like"/>
    <property type="match status" value="1"/>
</dbReference>
<dbReference type="PANTHER" id="PTHR42973">
    <property type="entry name" value="BINDING OXIDOREDUCTASE, PUTATIVE (AFU_ORTHOLOGUE AFUA_1G17690)-RELATED"/>
    <property type="match status" value="1"/>
</dbReference>
<dbReference type="AlphaFoldDB" id="A0A2T7A904"/>
<dbReference type="Gene3D" id="3.40.462.20">
    <property type="match status" value="1"/>
</dbReference>
<accession>A0A2T7A904</accession>
<dbReference type="GO" id="GO:0071949">
    <property type="term" value="F:FAD binding"/>
    <property type="evidence" value="ECO:0007669"/>
    <property type="project" value="InterPro"/>
</dbReference>
<dbReference type="InterPro" id="IPR016167">
    <property type="entry name" value="FAD-bd_PCMH_sub1"/>
</dbReference>
<dbReference type="Gene3D" id="3.30.465.10">
    <property type="match status" value="1"/>
</dbReference>
<proteinExistence type="inferred from homology"/>
<dbReference type="InterPro" id="IPR050416">
    <property type="entry name" value="FAD-linked_Oxidoreductase"/>
</dbReference>
<dbReference type="Gene3D" id="3.30.43.10">
    <property type="entry name" value="Uridine Diphospho-n-acetylenolpyruvylglucosamine Reductase, domain 2"/>
    <property type="match status" value="1"/>
</dbReference>
<evidence type="ECO:0000256" key="4">
    <source>
        <dbReference type="ARBA" id="ARBA00023002"/>
    </source>
</evidence>
<dbReference type="InterPro" id="IPR016166">
    <property type="entry name" value="FAD-bd_PCMH"/>
</dbReference>
<evidence type="ECO:0000313" key="6">
    <source>
        <dbReference type="EMBL" id="PUU84209.1"/>
    </source>
</evidence>
<reference evidence="6 7" key="1">
    <citation type="submission" date="2017-04" db="EMBL/GenBank/DDBJ databases">
        <title>Draft genome sequence of Tuber borchii Vittad., a whitish edible truffle.</title>
        <authorList>
            <consortium name="DOE Joint Genome Institute"/>
            <person name="Murat C."/>
            <person name="Kuo A."/>
            <person name="Barry K.W."/>
            <person name="Clum A."/>
            <person name="Dockter R.B."/>
            <person name="Fauchery L."/>
            <person name="Iotti M."/>
            <person name="Kohler A."/>
            <person name="Labutti K."/>
            <person name="Lindquist E.A."/>
            <person name="Lipzen A."/>
            <person name="Ohm R.A."/>
            <person name="Wang M."/>
            <person name="Grigoriev I.V."/>
            <person name="Zambonelli A."/>
            <person name="Martin F.M."/>
        </authorList>
    </citation>
    <scope>NUCLEOTIDE SEQUENCE [LARGE SCALE GENOMIC DNA]</scope>
    <source>
        <strain evidence="6 7">Tbo3840</strain>
    </source>
</reference>
<dbReference type="InterPro" id="IPR006093">
    <property type="entry name" value="Oxy_OxRdtase_FAD_BS"/>
</dbReference>
<evidence type="ECO:0000259" key="5">
    <source>
        <dbReference type="PROSITE" id="PS51387"/>
    </source>
</evidence>
<dbReference type="STRING" id="42251.A0A2T7A904"/>
<keyword evidence="3" id="KW-0274">FAD</keyword>
<feature type="domain" description="FAD-binding PCMH-type" evidence="5">
    <location>
        <begin position="35"/>
        <end position="202"/>
    </location>
</feature>
<organism evidence="6 7">
    <name type="scientific">Tuber borchii</name>
    <name type="common">White truffle</name>
    <dbReference type="NCBI Taxonomy" id="42251"/>
    <lineage>
        <taxon>Eukaryota</taxon>
        <taxon>Fungi</taxon>
        <taxon>Dikarya</taxon>
        <taxon>Ascomycota</taxon>
        <taxon>Pezizomycotina</taxon>
        <taxon>Pezizomycetes</taxon>
        <taxon>Pezizales</taxon>
        <taxon>Tuberaceae</taxon>
        <taxon>Tuber</taxon>
    </lineage>
</organism>
<dbReference type="PANTHER" id="PTHR42973:SF7">
    <property type="entry name" value="FAD-BINDING PCMH-TYPE DOMAIN-CONTAINING PROTEIN"/>
    <property type="match status" value="1"/>
</dbReference>
<gene>
    <name evidence="6" type="ORF">B9Z19DRAFT_1118054</name>
</gene>
<dbReference type="Pfam" id="PF01565">
    <property type="entry name" value="FAD_binding_4"/>
    <property type="match status" value="1"/>
</dbReference>
<dbReference type="PROSITE" id="PS51387">
    <property type="entry name" value="FAD_PCMH"/>
    <property type="match status" value="1"/>
</dbReference>
<dbReference type="PROSITE" id="PS00862">
    <property type="entry name" value="OX2_COVAL_FAD"/>
    <property type="match status" value="1"/>
</dbReference>
<dbReference type="OrthoDB" id="415825at2759"/>
<keyword evidence="4" id="KW-0560">Oxidoreductase</keyword>
<dbReference type="InterPro" id="IPR016169">
    <property type="entry name" value="FAD-bd_PCMH_sub2"/>
</dbReference>
<comment type="similarity">
    <text evidence="1">Belongs to the oxygen-dependent FAD-linked oxidoreductase family.</text>
</comment>
<keyword evidence="2" id="KW-0285">Flavoprotein</keyword>
<dbReference type="InterPro" id="IPR036318">
    <property type="entry name" value="FAD-bd_PCMH-like_sf"/>
</dbReference>
<evidence type="ECO:0000313" key="7">
    <source>
        <dbReference type="Proteomes" id="UP000244722"/>
    </source>
</evidence>
<dbReference type="EMBL" id="NESQ01000002">
    <property type="protein sequence ID" value="PUU84209.1"/>
    <property type="molecule type" value="Genomic_DNA"/>
</dbReference>
<evidence type="ECO:0000256" key="1">
    <source>
        <dbReference type="ARBA" id="ARBA00005466"/>
    </source>
</evidence>
<keyword evidence="7" id="KW-1185">Reference proteome</keyword>